<dbReference type="Gene3D" id="3.40.50.720">
    <property type="entry name" value="NAD(P)-binding Rossmann-like Domain"/>
    <property type="match status" value="1"/>
</dbReference>
<dbReference type="Proteomes" id="UP000244446">
    <property type="component" value="Unassembled WGS sequence"/>
</dbReference>
<comment type="caution">
    <text evidence="4">The sequence shown here is derived from an EMBL/GenBank/DDBJ whole genome shotgun (WGS) entry which is preliminary data.</text>
</comment>
<evidence type="ECO:0000256" key="1">
    <source>
        <dbReference type="ARBA" id="ARBA00022857"/>
    </source>
</evidence>
<evidence type="ECO:0000313" key="5">
    <source>
        <dbReference type="Proteomes" id="UP000244446"/>
    </source>
</evidence>
<keyword evidence="2" id="KW-0119">Carbohydrate metabolism</keyword>
<dbReference type="InterPro" id="IPR001509">
    <property type="entry name" value="Epimerase_deHydtase"/>
</dbReference>
<keyword evidence="1" id="KW-0521">NADP</keyword>
<reference evidence="4 5" key="1">
    <citation type="submission" date="2018-04" db="EMBL/GenBank/DDBJ databases">
        <title>Pelagivirga bohaiensis gen. nov., sp. nov., a bacterium isolated from the Bohai Sea.</title>
        <authorList>
            <person name="Ji X."/>
        </authorList>
    </citation>
    <scope>NUCLEOTIDE SEQUENCE [LARGE SCALE GENOMIC DNA]</scope>
    <source>
        <strain evidence="4 5">BH-SD19</strain>
    </source>
</reference>
<dbReference type="SUPFAM" id="SSF51735">
    <property type="entry name" value="NAD(P)-binding Rossmann-fold domains"/>
    <property type="match status" value="1"/>
</dbReference>
<organism evidence="4 5">
    <name type="scientific">Pelagivirga sediminicola</name>
    <dbReference type="NCBI Taxonomy" id="2170575"/>
    <lineage>
        <taxon>Bacteria</taxon>
        <taxon>Pseudomonadati</taxon>
        <taxon>Pseudomonadota</taxon>
        <taxon>Alphaproteobacteria</taxon>
        <taxon>Rhodobacterales</taxon>
        <taxon>Paracoccaceae</taxon>
        <taxon>Pelagivirga</taxon>
    </lineage>
</organism>
<gene>
    <name evidence="4" type="ORF">DC366_04420</name>
</gene>
<dbReference type="InterPro" id="IPR036291">
    <property type="entry name" value="NAD(P)-bd_dom_sf"/>
</dbReference>
<dbReference type="AlphaFoldDB" id="A0A2T7GAB9"/>
<keyword evidence="5" id="KW-1185">Reference proteome</keyword>
<dbReference type="OrthoDB" id="8770295at2"/>
<proteinExistence type="predicted"/>
<evidence type="ECO:0000313" key="4">
    <source>
        <dbReference type="EMBL" id="PVA11365.1"/>
    </source>
</evidence>
<accession>A0A2T7GAB9</accession>
<dbReference type="EMBL" id="QCYH01000002">
    <property type="protein sequence ID" value="PVA11365.1"/>
    <property type="molecule type" value="Genomic_DNA"/>
</dbReference>
<evidence type="ECO:0000259" key="3">
    <source>
        <dbReference type="Pfam" id="PF01370"/>
    </source>
</evidence>
<protein>
    <submittedName>
        <fullName evidence="4">NAD-dependent dehydratase</fullName>
    </submittedName>
</protein>
<feature type="domain" description="NAD-dependent epimerase/dehydratase" evidence="3">
    <location>
        <begin position="4"/>
        <end position="165"/>
    </location>
</feature>
<evidence type="ECO:0000256" key="2">
    <source>
        <dbReference type="ARBA" id="ARBA00023277"/>
    </source>
</evidence>
<sequence>MNRILLTGASGGLGTLLRKEIAPHCNTLRLTNRHDMGEAADNEEIVLCDLADADAVMDLTRDVDMVIHMGGVGRENTFEAILQSNYVGFYNLYEGCRKNGVKRVVWGSSNHAIGFYPRTQRIDASVTPRPDSNYGISKVYGEAMAQYYWDKFGVESVSIRIGSCFPKPADRRMLTTWLSYPDFVHLTECCLAAPRVEHTIVYGVSDNDSQLWDNHMAAHLGYRPKDNAEIYREEVEAKTEPYDRDDLTIAAHGGGFAAAGHFED</sequence>
<dbReference type="PANTHER" id="PTHR43103:SF3">
    <property type="entry name" value="ADP-L-GLYCERO-D-MANNO-HEPTOSE-6-EPIMERASE"/>
    <property type="match status" value="1"/>
</dbReference>
<dbReference type="PANTHER" id="PTHR43103">
    <property type="entry name" value="NUCLEOSIDE-DIPHOSPHATE-SUGAR EPIMERASE"/>
    <property type="match status" value="1"/>
</dbReference>
<dbReference type="Pfam" id="PF01370">
    <property type="entry name" value="Epimerase"/>
    <property type="match status" value="1"/>
</dbReference>
<name>A0A2T7GAB9_9RHOB</name>